<organism evidence="1 2">
    <name type="scientific">Rhabditophanes sp. KR3021</name>
    <dbReference type="NCBI Taxonomy" id="114890"/>
    <lineage>
        <taxon>Eukaryota</taxon>
        <taxon>Metazoa</taxon>
        <taxon>Ecdysozoa</taxon>
        <taxon>Nematoda</taxon>
        <taxon>Chromadorea</taxon>
        <taxon>Rhabditida</taxon>
        <taxon>Tylenchina</taxon>
        <taxon>Panagrolaimomorpha</taxon>
        <taxon>Strongyloidoidea</taxon>
        <taxon>Alloionematidae</taxon>
        <taxon>Rhabditophanes</taxon>
    </lineage>
</organism>
<proteinExistence type="predicted"/>
<accession>A0AC35TLE1</accession>
<protein>
    <submittedName>
        <fullName evidence="2">G_PROTEIN_RECEP_F1_2 domain-containing protein</fullName>
    </submittedName>
</protein>
<sequence length="278" mass="32810">MTAIILHTVVVIAIFKSPNMKSCYGYLTLTLFLSDNVYVFSCTYFLNIRVYYPYLFDEPLIQLLDAIVPPTSFIFDRVYLLCHLFLSINRFLSIYMPINYKLIFSKNNTRLLMFFIILAPMISILPMFFVDHCNLIFNEEYETFIVLTNFCSQLQIAFLHAYFIYFTGSVCFVLDIFVLKKLFHIKKGQTGINENVRWLDQSENRYAISCISLNFLLILNMIFQTYLFQNKIIFRIQAIIYYIAQPAIFFICNGDVRQFTTKMFFKQAKTSSKVTVIR</sequence>
<evidence type="ECO:0000313" key="1">
    <source>
        <dbReference type="Proteomes" id="UP000095286"/>
    </source>
</evidence>
<name>A0AC35TLE1_9BILA</name>
<dbReference type="WBParaSite" id="RSKR_0000173450.1">
    <property type="protein sequence ID" value="RSKR_0000173450.1"/>
    <property type="gene ID" value="RSKR_0000173450"/>
</dbReference>
<dbReference type="Proteomes" id="UP000095286">
    <property type="component" value="Unplaced"/>
</dbReference>
<evidence type="ECO:0000313" key="2">
    <source>
        <dbReference type="WBParaSite" id="RSKR_0000173450.1"/>
    </source>
</evidence>
<reference evidence="2" key="1">
    <citation type="submission" date="2016-11" db="UniProtKB">
        <authorList>
            <consortium name="WormBaseParasite"/>
        </authorList>
    </citation>
    <scope>IDENTIFICATION</scope>
    <source>
        <strain evidence="2">KR3021</strain>
    </source>
</reference>